<sequence>MQVASGIRLEFCGGGVQFWWWYSVALVIVDWFKTKKRKWMADKPLSVTACGSYVGDGNDSDEGGPYSGYGDDDGGW</sequence>
<evidence type="ECO:0000313" key="4">
    <source>
        <dbReference type="Proteomes" id="UP001229421"/>
    </source>
</evidence>
<proteinExistence type="predicted"/>
<reference evidence="3" key="1">
    <citation type="journal article" date="2023" name="bioRxiv">
        <title>Improved chromosome-level genome assembly for marigold (Tagetes erecta).</title>
        <authorList>
            <person name="Jiang F."/>
            <person name="Yuan L."/>
            <person name="Wang S."/>
            <person name="Wang H."/>
            <person name="Xu D."/>
            <person name="Wang A."/>
            <person name="Fan W."/>
        </authorList>
    </citation>
    <scope>NUCLEOTIDE SEQUENCE</scope>
    <source>
        <strain evidence="3">WSJ</strain>
        <tissue evidence="3">Leaf</tissue>
    </source>
</reference>
<keyword evidence="2" id="KW-0472">Membrane</keyword>
<evidence type="ECO:0000256" key="1">
    <source>
        <dbReference type="SAM" id="MobiDB-lite"/>
    </source>
</evidence>
<evidence type="ECO:0000313" key="3">
    <source>
        <dbReference type="EMBL" id="KAK1434559.1"/>
    </source>
</evidence>
<name>A0AAD8L5J4_TARER</name>
<feature type="region of interest" description="Disordered" evidence="1">
    <location>
        <begin position="53"/>
        <end position="76"/>
    </location>
</feature>
<keyword evidence="2" id="KW-0812">Transmembrane</keyword>
<organism evidence="3 4">
    <name type="scientific">Tagetes erecta</name>
    <name type="common">African marigold</name>
    <dbReference type="NCBI Taxonomy" id="13708"/>
    <lineage>
        <taxon>Eukaryota</taxon>
        <taxon>Viridiplantae</taxon>
        <taxon>Streptophyta</taxon>
        <taxon>Embryophyta</taxon>
        <taxon>Tracheophyta</taxon>
        <taxon>Spermatophyta</taxon>
        <taxon>Magnoliopsida</taxon>
        <taxon>eudicotyledons</taxon>
        <taxon>Gunneridae</taxon>
        <taxon>Pentapetalae</taxon>
        <taxon>asterids</taxon>
        <taxon>campanulids</taxon>
        <taxon>Asterales</taxon>
        <taxon>Asteraceae</taxon>
        <taxon>Asteroideae</taxon>
        <taxon>Heliantheae alliance</taxon>
        <taxon>Tageteae</taxon>
        <taxon>Tagetes</taxon>
    </lineage>
</organism>
<dbReference type="EMBL" id="JAUHHV010000001">
    <property type="protein sequence ID" value="KAK1434559.1"/>
    <property type="molecule type" value="Genomic_DNA"/>
</dbReference>
<dbReference type="AlphaFoldDB" id="A0AAD8L5J4"/>
<feature type="transmembrane region" description="Helical" evidence="2">
    <location>
        <begin position="18"/>
        <end position="34"/>
    </location>
</feature>
<keyword evidence="2" id="KW-1133">Transmembrane helix</keyword>
<comment type="caution">
    <text evidence="3">The sequence shown here is derived from an EMBL/GenBank/DDBJ whole genome shotgun (WGS) entry which is preliminary data.</text>
</comment>
<gene>
    <name evidence="3" type="ORF">QVD17_00306</name>
</gene>
<protein>
    <submittedName>
        <fullName evidence="3">Uncharacterized protein</fullName>
    </submittedName>
</protein>
<accession>A0AAD8L5J4</accession>
<evidence type="ECO:0000256" key="2">
    <source>
        <dbReference type="SAM" id="Phobius"/>
    </source>
</evidence>
<dbReference type="Proteomes" id="UP001229421">
    <property type="component" value="Unassembled WGS sequence"/>
</dbReference>
<keyword evidence="4" id="KW-1185">Reference proteome</keyword>